<accession>A0ABV4X7D6</accession>
<evidence type="ECO:0000313" key="1">
    <source>
        <dbReference type="EMBL" id="MFB2878707.1"/>
    </source>
</evidence>
<dbReference type="EMBL" id="JBHFNQ010000136">
    <property type="protein sequence ID" value="MFB2878707.1"/>
    <property type="molecule type" value="Genomic_DNA"/>
</dbReference>
<reference evidence="1 2" key="1">
    <citation type="submission" date="2024-09" db="EMBL/GenBank/DDBJ databases">
        <title>Floridaenema gen nov. (Aerosakkonemataceae, Aerosakkonematales ord. nov., Cyanobacteria) from benthic tropical and subtropical fresh waters, with the description of four new species.</title>
        <authorList>
            <person name="Moretto J.A."/>
            <person name="Berthold D.E."/>
            <person name="Lefler F.W."/>
            <person name="Huang I.-S."/>
            <person name="Laughinghouse H. IV."/>
        </authorList>
    </citation>
    <scope>NUCLEOTIDE SEQUENCE [LARGE SCALE GENOMIC DNA]</scope>
    <source>
        <strain evidence="1 2">BLCC-F46</strain>
    </source>
</reference>
<name>A0ABV4X7D6_9CYAN</name>
<dbReference type="RefSeq" id="WP_413271771.1">
    <property type="nucleotide sequence ID" value="NZ_JBHFNQ010000136.1"/>
</dbReference>
<organism evidence="1 2">
    <name type="scientific">Floridaenema aerugineum BLCC-F46</name>
    <dbReference type="NCBI Taxonomy" id="3153654"/>
    <lineage>
        <taxon>Bacteria</taxon>
        <taxon>Bacillati</taxon>
        <taxon>Cyanobacteriota</taxon>
        <taxon>Cyanophyceae</taxon>
        <taxon>Oscillatoriophycideae</taxon>
        <taxon>Aerosakkonematales</taxon>
        <taxon>Aerosakkonemataceae</taxon>
        <taxon>Floridanema</taxon>
        <taxon>Floridanema aerugineum</taxon>
    </lineage>
</organism>
<proteinExistence type="predicted"/>
<evidence type="ECO:0000313" key="2">
    <source>
        <dbReference type="Proteomes" id="UP001576774"/>
    </source>
</evidence>
<gene>
    <name evidence="1" type="ORF">ACE1CC_17800</name>
</gene>
<dbReference type="Proteomes" id="UP001576774">
    <property type="component" value="Unassembled WGS sequence"/>
</dbReference>
<protein>
    <submittedName>
        <fullName evidence="1">Uncharacterized protein</fullName>
    </submittedName>
</protein>
<sequence length="109" mass="12331">MKINLARIVCQLVNGTLGGVSLILLQSPSLLANTIPDQVTNGLYRSNSEDFFHQGKRQFEKEIQILMRQLLSEPESLLNISDEVQIKEEEVLENHNLSPNNSVNNKSER</sequence>
<comment type="caution">
    <text evidence="1">The sequence shown here is derived from an EMBL/GenBank/DDBJ whole genome shotgun (WGS) entry which is preliminary data.</text>
</comment>
<keyword evidence="2" id="KW-1185">Reference proteome</keyword>